<keyword evidence="3" id="KW-1185">Reference proteome</keyword>
<dbReference type="EMBL" id="JAOQJU010000002">
    <property type="protein sequence ID" value="MCU6685652.1"/>
    <property type="molecule type" value="Genomic_DNA"/>
</dbReference>
<evidence type="ECO:0000313" key="3">
    <source>
        <dbReference type="Proteomes" id="UP001652431"/>
    </source>
</evidence>
<protein>
    <submittedName>
        <fullName evidence="2">Uncharacterized protein</fullName>
    </submittedName>
</protein>
<evidence type="ECO:0000256" key="1">
    <source>
        <dbReference type="SAM" id="Coils"/>
    </source>
</evidence>
<evidence type="ECO:0000313" key="2">
    <source>
        <dbReference type="EMBL" id="MCU6685652.1"/>
    </source>
</evidence>
<comment type="caution">
    <text evidence="2">The sequence shown here is derived from an EMBL/GenBank/DDBJ whole genome shotgun (WGS) entry which is preliminary data.</text>
</comment>
<gene>
    <name evidence="2" type="ORF">OCV99_03610</name>
</gene>
<accession>A0ABT2RJQ8</accession>
<sequence>MRNEKMLHAAYIRLQEENKALRKENAELRESQEILEAAIIENYEETVTNSDAIMELYEAMA</sequence>
<organism evidence="2 3">
    <name type="scientific">Dorea acetigenes</name>
    <dbReference type="NCBI Taxonomy" id="2981787"/>
    <lineage>
        <taxon>Bacteria</taxon>
        <taxon>Bacillati</taxon>
        <taxon>Bacillota</taxon>
        <taxon>Clostridia</taxon>
        <taxon>Lachnospirales</taxon>
        <taxon>Lachnospiraceae</taxon>
        <taxon>Dorea</taxon>
    </lineage>
</organism>
<keyword evidence="1" id="KW-0175">Coiled coil</keyword>
<proteinExistence type="predicted"/>
<dbReference type="Proteomes" id="UP001652431">
    <property type="component" value="Unassembled WGS sequence"/>
</dbReference>
<feature type="coiled-coil region" evidence="1">
    <location>
        <begin position="4"/>
        <end position="41"/>
    </location>
</feature>
<name>A0ABT2RJQ8_9FIRM</name>
<dbReference type="RefSeq" id="WP_158368267.1">
    <property type="nucleotide sequence ID" value="NZ_JAOQJU010000002.1"/>
</dbReference>
<reference evidence="2 3" key="1">
    <citation type="journal article" date="2021" name="ISME Commun">
        <title>Automated analysis of genomic sequences facilitates high-throughput and comprehensive description of bacteria.</title>
        <authorList>
            <person name="Hitch T.C.A."/>
        </authorList>
    </citation>
    <scope>NUCLEOTIDE SEQUENCE [LARGE SCALE GENOMIC DNA]</scope>
    <source>
        <strain evidence="2 3">Sanger_03</strain>
    </source>
</reference>